<dbReference type="AlphaFoldDB" id="H3A9D2"/>
<keyword evidence="7" id="KW-0254">Endocytosis</keyword>
<evidence type="ECO:0000256" key="5">
    <source>
        <dbReference type="ARBA" id="ARBA00022475"/>
    </source>
</evidence>
<dbReference type="GO" id="GO:0009897">
    <property type="term" value="C:external side of plasma membrane"/>
    <property type="evidence" value="ECO:0007669"/>
    <property type="project" value="TreeGrafter"/>
</dbReference>
<dbReference type="Ensembl" id="ENSLACT00000006305.1">
    <property type="protein sequence ID" value="ENSLACP00000006253.1"/>
    <property type="gene ID" value="ENSLACG00000005546.1"/>
</dbReference>
<feature type="compositionally biased region" description="Polar residues" evidence="15">
    <location>
        <begin position="287"/>
        <end position="302"/>
    </location>
</feature>
<feature type="region of interest" description="Disordered" evidence="15">
    <location>
        <begin position="274"/>
        <end position="302"/>
    </location>
</feature>
<dbReference type="PANTHER" id="PTHR23037">
    <property type="entry name" value="CYTOKINE RECEPTOR"/>
    <property type="match status" value="1"/>
</dbReference>
<evidence type="ECO:0000256" key="14">
    <source>
        <dbReference type="ARBA" id="ARBA00031294"/>
    </source>
</evidence>
<dbReference type="eggNOG" id="KOG3555">
    <property type="taxonomic scope" value="Eukaryota"/>
</dbReference>
<evidence type="ECO:0000256" key="15">
    <source>
        <dbReference type="SAM" id="MobiDB-lite"/>
    </source>
</evidence>
<dbReference type="PANTHER" id="PTHR23037:SF46">
    <property type="entry name" value="INTERLEUKIN 5 RECEPTOR SUBUNIT ALPHA"/>
    <property type="match status" value="1"/>
</dbReference>
<accession>H3A9D2</accession>
<keyword evidence="12" id="KW-0675">Receptor</keyword>
<evidence type="ECO:0000256" key="7">
    <source>
        <dbReference type="ARBA" id="ARBA00022583"/>
    </source>
</evidence>
<evidence type="ECO:0000313" key="18">
    <source>
        <dbReference type="Ensembl" id="ENSLACP00000006253.1"/>
    </source>
</evidence>
<dbReference type="GO" id="GO:0006897">
    <property type="term" value="P:endocytosis"/>
    <property type="evidence" value="ECO:0007669"/>
    <property type="project" value="UniProtKB-KW"/>
</dbReference>
<reference evidence="18" key="2">
    <citation type="submission" date="2025-08" db="UniProtKB">
        <authorList>
            <consortium name="Ensembl"/>
        </authorList>
    </citation>
    <scope>IDENTIFICATION</scope>
</reference>
<dbReference type="Proteomes" id="UP000008672">
    <property type="component" value="Unassembled WGS sequence"/>
</dbReference>
<evidence type="ECO:0000256" key="8">
    <source>
        <dbReference type="ARBA" id="ARBA00022692"/>
    </source>
</evidence>
<dbReference type="InterPro" id="IPR013783">
    <property type="entry name" value="Ig-like_fold"/>
</dbReference>
<comment type="subcellular location">
    <subcellularLocation>
        <location evidence="1">Cell membrane</location>
        <topology evidence="1">Single-pass type I membrane protein</topology>
    </subcellularLocation>
    <subcellularLocation>
        <location evidence="2">Secreted</location>
    </subcellularLocation>
</comment>
<feature type="region of interest" description="Disordered" evidence="15">
    <location>
        <begin position="320"/>
        <end position="340"/>
    </location>
</feature>
<evidence type="ECO:0000256" key="10">
    <source>
        <dbReference type="ARBA" id="ARBA00022989"/>
    </source>
</evidence>
<keyword evidence="11 16" id="KW-0472">Membrane</keyword>
<reference evidence="19" key="1">
    <citation type="submission" date="2011-08" db="EMBL/GenBank/DDBJ databases">
        <title>The draft genome of Latimeria chalumnae.</title>
        <authorList>
            <person name="Di Palma F."/>
            <person name="Alfoldi J."/>
            <person name="Johnson J."/>
            <person name="Berlin A."/>
            <person name="Gnerre S."/>
            <person name="Jaffe D."/>
            <person name="MacCallum I."/>
            <person name="Young S."/>
            <person name="Walker B.J."/>
            <person name="Lander E."/>
            <person name="Lindblad-Toh K."/>
        </authorList>
    </citation>
    <scope>NUCLEOTIDE SEQUENCE [LARGE SCALE GENOMIC DNA]</scope>
    <source>
        <strain evidence="19">Wild caught</strain>
    </source>
</reference>
<dbReference type="Pfam" id="PF12772">
    <property type="entry name" value="GHBP"/>
    <property type="match status" value="1"/>
</dbReference>
<name>H3A9D2_LATCH</name>
<dbReference type="HOGENOM" id="CLU_022322_0_0_1"/>
<comment type="similarity">
    <text evidence="3">Belongs to the type I cytokine receptor family. Type 1 subfamily.</text>
</comment>
<dbReference type="InParanoid" id="H3A9D2"/>
<dbReference type="GO" id="GO:0005576">
    <property type="term" value="C:extracellular region"/>
    <property type="evidence" value="ECO:0007669"/>
    <property type="project" value="UniProtKB-SubCell"/>
</dbReference>
<gene>
    <name evidence="18" type="primary">GHR</name>
</gene>
<evidence type="ECO:0000256" key="12">
    <source>
        <dbReference type="ARBA" id="ARBA00023170"/>
    </source>
</evidence>
<feature type="region of interest" description="Disordered" evidence="15">
    <location>
        <begin position="413"/>
        <end position="467"/>
    </location>
</feature>
<evidence type="ECO:0000256" key="13">
    <source>
        <dbReference type="ARBA" id="ARBA00023180"/>
    </source>
</evidence>
<evidence type="ECO:0000256" key="3">
    <source>
        <dbReference type="ARBA" id="ARBA00007885"/>
    </source>
</evidence>
<evidence type="ECO:0000256" key="1">
    <source>
        <dbReference type="ARBA" id="ARBA00004251"/>
    </source>
</evidence>
<dbReference type="SUPFAM" id="SSF49265">
    <property type="entry name" value="Fibronectin type III"/>
    <property type="match status" value="2"/>
</dbReference>
<feature type="compositionally biased region" description="Basic and acidic residues" evidence="15">
    <location>
        <begin position="427"/>
        <end position="437"/>
    </location>
</feature>
<keyword evidence="19" id="KW-1185">Reference proteome</keyword>
<sequence>QMLYGRIKNETWKECPDYVTGGEHGCYFKSTYTSVWIGYTLLLKAHNEDYVYDKYSVSVEDIVIELVQPDPPVSLNWTLLNISLSGIYADIQVRWEAPPSADVPRGWITLIYEVQYKDVQETQWKKLEPTYMTAVPLYSLMIGREYIIRVRCKPHINGKFGEFTDALYVFIPQTAAFQSKPESVFPMAFILIFGSVGLMVVLLFILFSKQQRLKLLLLPPVPVPKINGVDPDLLKKGKLDELSSVLSSHNTYNAELYNDDLWVEFIEVDIDDPEEKADESDTDRLLSENSQKSHNCFNTENVDSGRTSCYEPDIDNTEVTAGESFGSISDVAEPQKRDEEDENLLCLDQNDMNNLSSGTSQAENREQPIKAKLARNESGSNRCAIKTQLSNQSTWVNLDFYAQVSDITSAGGVLLSPGQHSKTGNTEIREKSQEPKTDNNYASEVDAKEFSAISSNKENRSNVEKSSNQGTYFITEGLTSSAVSSCTTDNDSKIPLMPVPDYTSVHMVDSQQSLLLNPSVLPSKDFTMASGYLTSDQLNKVMP</sequence>
<dbReference type="PROSITE" id="PS50853">
    <property type="entry name" value="FN3"/>
    <property type="match status" value="1"/>
</dbReference>
<keyword evidence="9" id="KW-0732">Signal</keyword>
<reference evidence="18" key="3">
    <citation type="submission" date="2025-09" db="UniProtKB">
        <authorList>
            <consortium name="Ensembl"/>
        </authorList>
    </citation>
    <scope>IDENTIFICATION</scope>
</reference>
<feature type="transmembrane region" description="Helical" evidence="16">
    <location>
        <begin position="184"/>
        <end position="207"/>
    </location>
</feature>
<dbReference type="Bgee" id="ENSLACG00000005546">
    <property type="expression patterns" value="Expressed in post-anal tail muscle and 4 other cell types or tissues"/>
</dbReference>
<evidence type="ECO:0000256" key="11">
    <source>
        <dbReference type="ARBA" id="ARBA00023136"/>
    </source>
</evidence>
<evidence type="ECO:0000256" key="4">
    <source>
        <dbReference type="ARBA" id="ARBA00017448"/>
    </source>
</evidence>
<dbReference type="GeneTree" id="ENSGT00940000159987"/>
<evidence type="ECO:0000313" key="19">
    <source>
        <dbReference type="Proteomes" id="UP000008672"/>
    </source>
</evidence>
<evidence type="ECO:0000256" key="16">
    <source>
        <dbReference type="SAM" id="Phobius"/>
    </source>
</evidence>
<evidence type="ECO:0000256" key="2">
    <source>
        <dbReference type="ARBA" id="ARBA00004613"/>
    </source>
</evidence>
<dbReference type="Gene3D" id="2.60.40.10">
    <property type="entry name" value="Immunoglobulins"/>
    <property type="match status" value="2"/>
</dbReference>
<evidence type="ECO:0000256" key="6">
    <source>
        <dbReference type="ARBA" id="ARBA00022525"/>
    </source>
</evidence>
<keyword evidence="6" id="KW-0964">Secreted</keyword>
<dbReference type="PROSITE" id="PS01352">
    <property type="entry name" value="HEMATOPO_REC_L_F1"/>
    <property type="match status" value="1"/>
</dbReference>
<dbReference type="STRING" id="7897.ENSLACP00000006253"/>
<dbReference type="FunCoup" id="H3A9D2">
    <property type="interactions" value="668"/>
</dbReference>
<dbReference type="InterPro" id="IPR003528">
    <property type="entry name" value="Long_hematopoietin_rcpt_CS"/>
</dbReference>
<evidence type="ECO:0000256" key="9">
    <source>
        <dbReference type="ARBA" id="ARBA00022729"/>
    </source>
</evidence>
<dbReference type="InterPro" id="IPR025871">
    <property type="entry name" value="GHBP"/>
</dbReference>
<evidence type="ECO:0000259" key="17">
    <source>
        <dbReference type="PROSITE" id="PS50853"/>
    </source>
</evidence>
<keyword evidence="5" id="KW-1003">Cell membrane</keyword>
<dbReference type="GO" id="GO:0004896">
    <property type="term" value="F:cytokine receptor activity"/>
    <property type="evidence" value="ECO:0007669"/>
    <property type="project" value="InterPro"/>
</dbReference>
<keyword evidence="10 16" id="KW-1133">Transmembrane helix</keyword>
<dbReference type="OMA" id="YKPQLYN"/>
<protein>
    <recommendedName>
        <fullName evidence="4">Growth hormone receptor</fullName>
    </recommendedName>
    <alternativeName>
        <fullName evidence="14">Somatotropin receptor</fullName>
    </alternativeName>
</protein>
<keyword evidence="8 16" id="KW-0812">Transmembrane</keyword>
<dbReference type="EMBL" id="AFYH01243161">
    <property type="status" value="NOT_ANNOTATED_CDS"/>
    <property type="molecule type" value="Genomic_DNA"/>
</dbReference>
<dbReference type="CDD" id="cd00063">
    <property type="entry name" value="FN3"/>
    <property type="match status" value="1"/>
</dbReference>
<keyword evidence="13" id="KW-0325">Glycoprotein</keyword>
<organism evidence="18 19">
    <name type="scientific">Latimeria chalumnae</name>
    <name type="common">Coelacanth</name>
    <dbReference type="NCBI Taxonomy" id="7897"/>
    <lineage>
        <taxon>Eukaryota</taxon>
        <taxon>Metazoa</taxon>
        <taxon>Chordata</taxon>
        <taxon>Craniata</taxon>
        <taxon>Vertebrata</taxon>
        <taxon>Euteleostomi</taxon>
        <taxon>Coelacanthiformes</taxon>
        <taxon>Coelacanthidae</taxon>
        <taxon>Latimeria</taxon>
    </lineage>
</organism>
<proteinExistence type="inferred from homology"/>
<dbReference type="InterPro" id="IPR036116">
    <property type="entry name" value="FN3_sf"/>
</dbReference>
<feature type="domain" description="Fibronectin type-III" evidence="17">
    <location>
        <begin position="71"/>
        <end position="174"/>
    </location>
</feature>
<dbReference type="InterPro" id="IPR003961">
    <property type="entry name" value="FN3_dom"/>
</dbReference>
<dbReference type="EMBL" id="AFYH01243160">
    <property type="status" value="NOT_ANNOTATED_CDS"/>
    <property type="molecule type" value="Genomic_DNA"/>
</dbReference>